<evidence type="ECO:0000313" key="3">
    <source>
        <dbReference type="Proteomes" id="UP000191055"/>
    </source>
</evidence>
<evidence type="ECO:0008006" key="4">
    <source>
        <dbReference type="Google" id="ProtNLM"/>
    </source>
</evidence>
<feature type="transmembrane region" description="Helical" evidence="1">
    <location>
        <begin position="237"/>
        <end position="256"/>
    </location>
</feature>
<gene>
    <name evidence="2" type="ORF">SAMN03080601_01991</name>
</gene>
<feature type="transmembrane region" description="Helical" evidence="1">
    <location>
        <begin position="97"/>
        <end position="115"/>
    </location>
</feature>
<dbReference type="RefSeq" id="WP_079557727.1">
    <property type="nucleotide sequence ID" value="NZ_CP021904.1"/>
</dbReference>
<dbReference type="KEGG" id="asx:CDL62_18365"/>
<dbReference type="STRING" id="889453.SAMN03080601_01991"/>
<keyword evidence="1" id="KW-0472">Membrane</keyword>
<feature type="transmembrane region" description="Helical" evidence="1">
    <location>
        <begin position="392"/>
        <end position="413"/>
    </location>
</feature>
<sequence>MIIRPFTGEFRHNIIQKAIIAITILGSIWTIFSPTYFEYLVAMILLLYLAYYFMQSVFTVGIFLALFYQWVQVSIKAIYGAFTGSSLESLTKYPEHISSAFFLSALSLLLLSMGIRQIIKKLEFSWDDLNFYINQYSVHKFFLLYLAFNFISGFLFTLRFTIPGLFQAIAILSYFKWSLFIILFILVHKKQKLLVPFWILVAIEFSTSFISFFASFRSIIIYLLIGYLSLRYISSRRLTLIGIYGFMIYLVAIIWTDIKMDYRQFLNQGQQTQAILVSKEEARNYLKDAILSYNFSGAKETREELINRMSYIDFFSATQDYIPSEKDHENGKVLKQSVMHILMPRMFFPDKPIVEDSKHLTKYTGIYFPSYAKGVSFSLGYTGDFYIDFGPVLMFPAILLFGLLIGIVLLSIHSTSPNVLWSFGALTAAFDILYKFENSQIKFLGNLIWFWIIFMILNKFIIPHIDHYLKE</sequence>
<feature type="transmembrane region" description="Helical" evidence="1">
    <location>
        <begin position="199"/>
        <end position="225"/>
    </location>
</feature>
<accession>A0A1T5GZE6</accession>
<organism evidence="2 3">
    <name type="scientific">Alkalitalea saponilacus</name>
    <dbReference type="NCBI Taxonomy" id="889453"/>
    <lineage>
        <taxon>Bacteria</taxon>
        <taxon>Pseudomonadati</taxon>
        <taxon>Bacteroidota</taxon>
        <taxon>Bacteroidia</taxon>
        <taxon>Marinilabiliales</taxon>
        <taxon>Marinilabiliaceae</taxon>
        <taxon>Alkalitalea</taxon>
    </lineage>
</organism>
<feature type="transmembrane region" description="Helical" evidence="1">
    <location>
        <begin position="14"/>
        <end position="32"/>
    </location>
</feature>
<feature type="transmembrane region" description="Helical" evidence="1">
    <location>
        <begin position="443"/>
        <end position="462"/>
    </location>
</feature>
<dbReference type="OrthoDB" id="1402575at2"/>
<protein>
    <recommendedName>
        <fullName evidence="4">Oligosaccharide repeat unit polymerase</fullName>
    </recommendedName>
</protein>
<feature type="transmembrane region" description="Helical" evidence="1">
    <location>
        <begin position="39"/>
        <end position="68"/>
    </location>
</feature>
<keyword evidence="1" id="KW-1133">Transmembrane helix</keyword>
<name>A0A1T5GZE6_9BACT</name>
<keyword evidence="3" id="KW-1185">Reference proteome</keyword>
<evidence type="ECO:0000313" key="2">
    <source>
        <dbReference type="EMBL" id="SKC13755.1"/>
    </source>
</evidence>
<dbReference type="AlphaFoldDB" id="A0A1T5GZE6"/>
<keyword evidence="1" id="KW-0812">Transmembrane</keyword>
<feature type="transmembrane region" description="Helical" evidence="1">
    <location>
        <begin position="142"/>
        <end position="162"/>
    </location>
</feature>
<feature type="transmembrane region" description="Helical" evidence="1">
    <location>
        <begin position="419"/>
        <end position="436"/>
    </location>
</feature>
<reference evidence="2 3" key="1">
    <citation type="submission" date="2017-02" db="EMBL/GenBank/DDBJ databases">
        <authorList>
            <person name="Peterson S.W."/>
        </authorList>
    </citation>
    <scope>NUCLEOTIDE SEQUENCE [LARGE SCALE GENOMIC DNA]</scope>
    <source>
        <strain evidence="2 3">DSM 24412</strain>
    </source>
</reference>
<evidence type="ECO:0000256" key="1">
    <source>
        <dbReference type="SAM" id="Phobius"/>
    </source>
</evidence>
<dbReference type="EMBL" id="FUYV01000011">
    <property type="protein sequence ID" value="SKC13755.1"/>
    <property type="molecule type" value="Genomic_DNA"/>
</dbReference>
<dbReference type="Proteomes" id="UP000191055">
    <property type="component" value="Unassembled WGS sequence"/>
</dbReference>
<feature type="transmembrane region" description="Helical" evidence="1">
    <location>
        <begin position="168"/>
        <end position="187"/>
    </location>
</feature>
<proteinExistence type="predicted"/>